<accession>A0A3P7SIE4</accession>
<reference evidence="1 2" key="1">
    <citation type="submission" date="2018-11" db="EMBL/GenBank/DDBJ databases">
        <authorList>
            <consortium name="Pathogen Informatics"/>
        </authorList>
    </citation>
    <scope>NUCLEOTIDE SEQUENCE [LARGE SCALE GENOMIC DNA]</scope>
</reference>
<organism evidence="1 2">
    <name type="scientific">Rodentolepis nana</name>
    <name type="common">Dwarf tapeworm</name>
    <name type="synonym">Hymenolepis nana</name>
    <dbReference type="NCBI Taxonomy" id="102285"/>
    <lineage>
        <taxon>Eukaryota</taxon>
        <taxon>Metazoa</taxon>
        <taxon>Spiralia</taxon>
        <taxon>Lophotrochozoa</taxon>
        <taxon>Platyhelminthes</taxon>
        <taxon>Cestoda</taxon>
        <taxon>Eucestoda</taxon>
        <taxon>Cyclophyllidea</taxon>
        <taxon>Hymenolepididae</taxon>
        <taxon>Rodentolepis</taxon>
    </lineage>
</organism>
<gene>
    <name evidence="1" type="ORF">HNAJ_LOCUS6694</name>
</gene>
<evidence type="ECO:0000313" key="1">
    <source>
        <dbReference type="EMBL" id="VDO02554.1"/>
    </source>
</evidence>
<dbReference type="Proteomes" id="UP000278807">
    <property type="component" value="Unassembled WGS sequence"/>
</dbReference>
<evidence type="ECO:0000313" key="2">
    <source>
        <dbReference type="Proteomes" id="UP000278807"/>
    </source>
</evidence>
<sequence length="32" mass="3713">MNELREKWLRGTPEPDLEKKASLLNPGSRLFS</sequence>
<protein>
    <submittedName>
        <fullName evidence="1">Uncharacterized protein</fullName>
    </submittedName>
</protein>
<keyword evidence="2" id="KW-1185">Reference proteome</keyword>
<name>A0A3P7SIE4_RODNA</name>
<proteinExistence type="predicted"/>
<dbReference type="EMBL" id="UZAE01008000">
    <property type="protein sequence ID" value="VDO02554.1"/>
    <property type="molecule type" value="Genomic_DNA"/>
</dbReference>
<dbReference type="AlphaFoldDB" id="A0A3P7SIE4"/>